<protein>
    <submittedName>
        <fullName evidence="1">Uncharacterized protein</fullName>
    </submittedName>
</protein>
<sequence>MIGEGHKTTTGTPQRAISASWYRALTLTERVALWRADGKLKVTYDRLDSDLAARKLRWWKELPPFQNEAQFVARLAIDDLSEEDLLYLLAEPIEVMQQRVAGDLIWLDKLMQAFTLNDKDMPCPLPSLQEEEGVDLLVGAIRPLLRSAWKRVYVEMQIFLQRQKHPPFDPQTVMTLLFRQLPGQLLLKVSKVLALELNVMRLQGRLQGPTPEARFAFFVDWCSQPQVMLSILSRYPVLARQLMAQMDQWRETSLEFLRRLCADWKEIRTLFSPRKILVSWLRCYVEPGTHIEGAEVFSSCALALACGWFISRALCRSISISRNYYNG</sequence>
<evidence type="ECO:0000313" key="2">
    <source>
        <dbReference type="Proteomes" id="UP000287188"/>
    </source>
</evidence>
<evidence type="ECO:0000313" key="1">
    <source>
        <dbReference type="EMBL" id="GCE22803.1"/>
    </source>
</evidence>
<proteinExistence type="predicted"/>
<dbReference type="EMBL" id="BIFS01000002">
    <property type="protein sequence ID" value="GCE22803.1"/>
    <property type="molecule type" value="Genomic_DNA"/>
</dbReference>
<organism evidence="1 2">
    <name type="scientific">Dictyobacter kobayashii</name>
    <dbReference type="NCBI Taxonomy" id="2014872"/>
    <lineage>
        <taxon>Bacteria</taxon>
        <taxon>Bacillati</taxon>
        <taxon>Chloroflexota</taxon>
        <taxon>Ktedonobacteria</taxon>
        <taxon>Ktedonobacterales</taxon>
        <taxon>Dictyobacteraceae</taxon>
        <taxon>Dictyobacter</taxon>
    </lineage>
</organism>
<dbReference type="Proteomes" id="UP000287188">
    <property type="component" value="Unassembled WGS sequence"/>
</dbReference>
<accession>A0A402AUV8</accession>
<reference evidence="2" key="1">
    <citation type="submission" date="2018-12" db="EMBL/GenBank/DDBJ databases">
        <title>Tengunoibacter tsumagoiensis gen. nov., sp. nov., Dictyobacter kobayashii sp. nov., D. alpinus sp. nov., and D. joshuensis sp. nov. and description of Dictyobacteraceae fam. nov. within the order Ktedonobacterales isolated from Tengu-no-mugimeshi.</title>
        <authorList>
            <person name="Wang C.M."/>
            <person name="Zheng Y."/>
            <person name="Sakai Y."/>
            <person name="Toyoda A."/>
            <person name="Minakuchi Y."/>
            <person name="Abe K."/>
            <person name="Yokota A."/>
            <person name="Yabe S."/>
        </authorList>
    </citation>
    <scope>NUCLEOTIDE SEQUENCE [LARGE SCALE GENOMIC DNA]</scope>
    <source>
        <strain evidence="2">Uno11</strain>
    </source>
</reference>
<keyword evidence="2" id="KW-1185">Reference proteome</keyword>
<dbReference type="AlphaFoldDB" id="A0A402AUV8"/>
<name>A0A402AUV8_9CHLR</name>
<gene>
    <name evidence="1" type="ORF">KDK_66030</name>
</gene>
<comment type="caution">
    <text evidence="1">The sequence shown here is derived from an EMBL/GenBank/DDBJ whole genome shotgun (WGS) entry which is preliminary data.</text>
</comment>